<dbReference type="GO" id="GO:0051287">
    <property type="term" value="F:NAD binding"/>
    <property type="evidence" value="ECO:0007669"/>
    <property type="project" value="UniProtKB-UniRule"/>
</dbReference>
<sequence length="252" mass="26358">MVDQERKPLAGQVALVTGASRGIGKAIASSLADAGADVIAAATTEDSVRETVDSILGAGGTATGIAMDVSDDDSVAAALESIKEEHAKISILVNNAGVTRDTLLLRMKKEDWDFVIGTNLDGVYRLTRALAPVMIRARYGRIVNVTSVVGAIGNPGQGNYAASKAGIEGFTRSMARELASRNITVNCVAPGFIDTDMTRGLDEKAKEALLSQVPLERLGTAQDVANAVMFLLGEEASYITGSILHVNGGMYM</sequence>
<dbReference type="CDD" id="cd05333">
    <property type="entry name" value="BKR_SDR_c"/>
    <property type="match status" value="1"/>
</dbReference>
<dbReference type="NCBIfam" id="NF005559">
    <property type="entry name" value="PRK07231.1"/>
    <property type="match status" value="1"/>
</dbReference>
<dbReference type="PRINTS" id="PR00080">
    <property type="entry name" value="SDRFAMILY"/>
</dbReference>
<dbReference type="InterPro" id="IPR050259">
    <property type="entry name" value="SDR"/>
</dbReference>
<dbReference type="PRINTS" id="PR00081">
    <property type="entry name" value="GDHRDH"/>
</dbReference>
<dbReference type="GO" id="GO:0004316">
    <property type="term" value="F:3-oxoacyl-[acyl-carrier-protein] reductase (NADPH) activity"/>
    <property type="evidence" value="ECO:0007669"/>
    <property type="project" value="UniProtKB-UniRule"/>
</dbReference>
<evidence type="ECO:0000256" key="6">
    <source>
        <dbReference type="ARBA" id="ARBA00022857"/>
    </source>
</evidence>
<keyword evidence="4 12" id="KW-0444">Lipid biosynthesis</keyword>
<comment type="similarity">
    <text evidence="2 12">Belongs to the short-chain dehydrogenases/reductases (SDR) family.</text>
</comment>
<dbReference type="AlphaFoldDB" id="A0A8J7C217"/>
<evidence type="ECO:0000256" key="9">
    <source>
        <dbReference type="ARBA" id="ARBA00023160"/>
    </source>
</evidence>
<feature type="binding site" evidence="11">
    <location>
        <begin position="18"/>
        <end position="21"/>
    </location>
    <ligand>
        <name>NADP(+)</name>
        <dbReference type="ChEBI" id="CHEBI:58349"/>
    </ligand>
</feature>
<evidence type="ECO:0000256" key="7">
    <source>
        <dbReference type="ARBA" id="ARBA00023002"/>
    </source>
</evidence>
<dbReference type="FunFam" id="3.40.50.720:FF:000037">
    <property type="entry name" value="3-oxoacyl-[acyl-carrier-protein] reductase FabG"/>
    <property type="match status" value="1"/>
</dbReference>
<feature type="binding site" evidence="11">
    <location>
        <begin position="160"/>
        <end position="164"/>
    </location>
    <ligand>
        <name>NADP(+)</name>
        <dbReference type="ChEBI" id="CHEBI:58349"/>
    </ligand>
</feature>
<feature type="binding site" evidence="11">
    <location>
        <position position="193"/>
    </location>
    <ligand>
        <name>NADP(+)</name>
        <dbReference type="ChEBI" id="CHEBI:58349"/>
    </ligand>
</feature>
<evidence type="ECO:0000256" key="5">
    <source>
        <dbReference type="ARBA" id="ARBA00022832"/>
    </source>
</evidence>
<gene>
    <name evidence="14" type="primary">fabG</name>
    <name evidence="14" type="ORF">IFK94_00985</name>
</gene>
<dbReference type="NCBIfam" id="NF009466">
    <property type="entry name" value="PRK12826.1-2"/>
    <property type="match status" value="1"/>
</dbReference>
<feature type="binding site" evidence="11">
    <location>
        <position position="95"/>
    </location>
    <ligand>
        <name>NADP(+)</name>
        <dbReference type="ChEBI" id="CHEBI:58349"/>
    </ligand>
</feature>
<dbReference type="UniPathway" id="UPA00094"/>
<dbReference type="PANTHER" id="PTHR42879:SF2">
    <property type="entry name" value="3-OXOACYL-[ACYL-CARRIER-PROTEIN] REDUCTASE FABG"/>
    <property type="match status" value="1"/>
</dbReference>
<comment type="caution">
    <text evidence="14">The sequence shown here is derived from an EMBL/GenBank/DDBJ whole genome shotgun (WGS) entry which is preliminary data.</text>
</comment>
<reference evidence="14 15" key="1">
    <citation type="submission" date="2020-08" db="EMBL/GenBank/DDBJ databases">
        <title>Acidobacteriota in marine sediments use diverse sulfur dissimilation pathways.</title>
        <authorList>
            <person name="Wasmund K."/>
        </authorList>
    </citation>
    <scope>NUCLEOTIDE SEQUENCE [LARGE SCALE GENOMIC DNA]</scope>
    <source>
        <strain evidence="14">MAG AM4</strain>
    </source>
</reference>
<keyword evidence="5 12" id="KW-0276">Fatty acid metabolism</keyword>
<dbReference type="InterPro" id="IPR011284">
    <property type="entry name" value="3oxo_ACP_reduc"/>
</dbReference>
<comment type="catalytic activity">
    <reaction evidence="12">
        <text>a (3R)-hydroxyacyl-[ACP] + NADP(+) = a 3-oxoacyl-[ACP] + NADPH + H(+)</text>
        <dbReference type="Rhea" id="RHEA:17397"/>
        <dbReference type="Rhea" id="RHEA-COMP:9916"/>
        <dbReference type="Rhea" id="RHEA-COMP:9945"/>
        <dbReference type="ChEBI" id="CHEBI:15378"/>
        <dbReference type="ChEBI" id="CHEBI:57783"/>
        <dbReference type="ChEBI" id="CHEBI:58349"/>
        <dbReference type="ChEBI" id="CHEBI:78776"/>
        <dbReference type="ChEBI" id="CHEBI:78827"/>
        <dbReference type="EC" id="1.1.1.100"/>
    </reaction>
</comment>
<keyword evidence="7 12" id="KW-0560">Oxidoreductase</keyword>
<name>A0A8J7C217_9BACT</name>
<evidence type="ECO:0000256" key="11">
    <source>
        <dbReference type="PIRSR" id="PIRSR611284-2"/>
    </source>
</evidence>
<dbReference type="NCBIfam" id="NF004197">
    <property type="entry name" value="PRK05653.1-1"/>
    <property type="match status" value="1"/>
</dbReference>
<evidence type="ECO:0000256" key="10">
    <source>
        <dbReference type="PIRSR" id="PIRSR611284-1"/>
    </source>
</evidence>
<dbReference type="EC" id="1.1.1.100" evidence="3 12"/>
<dbReference type="Proteomes" id="UP000648239">
    <property type="component" value="Unassembled WGS sequence"/>
</dbReference>
<evidence type="ECO:0000256" key="12">
    <source>
        <dbReference type="RuleBase" id="RU366074"/>
    </source>
</evidence>
<evidence type="ECO:0000313" key="14">
    <source>
        <dbReference type="EMBL" id="MBD3866676.1"/>
    </source>
</evidence>
<dbReference type="InterPro" id="IPR036291">
    <property type="entry name" value="NAD(P)-bd_dom_sf"/>
</dbReference>
<evidence type="ECO:0000259" key="13">
    <source>
        <dbReference type="SMART" id="SM00822"/>
    </source>
</evidence>
<comment type="function">
    <text evidence="12">Catalyzes the NADPH-dependent reduction of beta-ketoacyl-ACP substrates to beta-hydroxyacyl-ACP products, the first reductive step in the elongation cycle of fatty acid biosynthesis.</text>
</comment>
<dbReference type="NCBIfam" id="TIGR01830">
    <property type="entry name" value="3oxo_ACP_reduc"/>
    <property type="match status" value="1"/>
</dbReference>
<evidence type="ECO:0000256" key="1">
    <source>
        <dbReference type="ARBA" id="ARBA00005194"/>
    </source>
</evidence>
<evidence type="ECO:0000256" key="2">
    <source>
        <dbReference type="ARBA" id="ARBA00006484"/>
    </source>
</evidence>
<feature type="domain" description="Ketoreductase" evidence="13">
    <location>
        <begin position="12"/>
        <end position="191"/>
    </location>
</feature>
<evidence type="ECO:0000256" key="8">
    <source>
        <dbReference type="ARBA" id="ARBA00023098"/>
    </source>
</evidence>
<dbReference type="GO" id="GO:0030497">
    <property type="term" value="P:fatty acid elongation"/>
    <property type="evidence" value="ECO:0007669"/>
    <property type="project" value="UniProtKB-ARBA"/>
</dbReference>
<dbReference type="SMART" id="SM00822">
    <property type="entry name" value="PKS_KR"/>
    <property type="match status" value="1"/>
</dbReference>
<keyword evidence="8 12" id="KW-0443">Lipid metabolism</keyword>
<evidence type="ECO:0000256" key="3">
    <source>
        <dbReference type="ARBA" id="ARBA00012948"/>
    </source>
</evidence>
<feature type="active site" description="Proton acceptor" evidence="10">
    <location>
        <position position="160"/>
    </location>
</feature>
<dbReference type="InterPro" id="IPR002347">
    <property type="entry name" value="SDR_fam"/>
</dbReference>
<dbReference type="InterPro" id="IPR020904">
    <property type="entry name" value="Sc_DH/Rdtase_CS"/>
</dbReference>
<dbReference type="SUPFAM" id="SSF51735">
    <property type="entry name" value="NAD(P)-binding Rossmann-fold domains"/>
    <property type="match status" value="1"/>
</dbReference>
<organism evidence="14 15">
    <name type="scientific">Candidatus Polarisedimenticola svalbardensis</name>
    <dbReference type="NCBI Taxonomy" id="2886004"/>
    <lineage>
        <taxon>Bacteria</taxon>
        <taxon>Pseudomonadati</taxon>
        <taxon>Acidobacteriota</taxon>
        <taxon>Candidatus Polarisedimenticolia</taxon>
        <taxon>Candidatus Polarisedimenticolales</taxon>
        <taxon>Candidatus Polarisedimenticolaceae</taxon>
        <taxon>Candidatus Polarisedimenticola</taxon>
    </lineage>
</organism>
<dbReference type="PANTHER" id="PTHR42879">
    <property type="entry name" value="3-OXOACYL-(ACYL-CARRIER-PROTEIN) REDUCTASE"/>
    <property type="match status" value="1"/>
</dbReference>
<keyword evidence="6 11" id="KW-0521">NADP</keyword>
<dbReference type="Pfam" id="PF13561">
    <property type="entry name" value="adh_short_C2"/>
    <property type="match status" value="1"/>
</dbReference>
<comment type="subunit">
    <text evidence="12">Homotetramer.</text>
</comment>
<evidence type="ECO:0000256" key="4">
    <source>
        <dbReference type="ARBA" id="ARBA00022516"/>
    </source>
</evidence>
<feature type="binding site" evidence="11">
    <location>
        <position position="43"/>
    </location>
    <ligand>
        <name>NADP(+)</name>
        <dbReference type="ChEBI" id="CHEBI:58349"/>
    </ligand>
</feature>
<dbReference type="InterPro" id="IPR057326">
    <property type="entry name" value="KR_dom"/>
</dbReference>
<proteinExistence type="inferred from homology"/>
<dbReference type="EMBL" id="JACXWD010000002">
    <property type="protein sequence ID" value="MBD3866676.1"/>
    <property type="molecule type" value="Genomic_DNA"/>
</dbReference>
<accession>A0A8J7C217</accession>
<keyword evidence="9 12" id="KW-0275">Fatty acid biosynthesis</keyword>
<evidence type="ECO:0000313" key="15">
    <source>
        <dbReference type="Proteomes" id="UP000648239"/>
    </source>
</evidence>
<protein>
    <recommendedName>
        <fullName evidence="3 12">3-oxoacyl-[acyl-carrier-protein] reductase</fullName>
        <ecNumber evidence="3 12">1.1.1.100</ecNumber>
    </recommendedName>
</protein>
<comment type="pathway">
    <text evidence="1 12">Lipid metabolism; fatty acid biosynthesis.</text>
</comment>
<dbReference type="Gene3D" id="3.40.50.720">
    <property type="entry name" value="NAD(P)-binding Rossmann-like Domain"/>
    <property type="match status" value="1"/>
</dbReference>
<dbReference type="PROSITE" id="PS00061">
    <property type="entry name" value="ADH_SHORT"/>
    <property type="match status" value="1"/>
</dbReference>